<feature type="transmembrane region" description="Helical" evidence="2">
    <location>
        <begin position="21"/>
        <end position="42"/>
    </location>
</feature>
<proteinExistence type="predicted"/>
<evidence type="ECO:0000256" key="1">
    <source>
        <dbReference type="SAM" id="Coils"/>
    </source>
</evidence>
<reference evidence="3" key="2">
    <citation type="submission" date="2021-10" db="EMBL/GenBank/DDBJ databases">
        <title>Genome of Winogradskyella sp. E313.</title>
        <authorList>
            <person name="Zhou Y."/>
        </authorList>
    </citation>
    <scope>NUCLEOTIDE SEQUENCE</scope>
    <source>
        <strain evidence="3">E313</strain>
    </source>
</reference>
<keyword evidence="2" id="KW-0812">Transmembrane</keyword>
<dbReference type="EMBL" id="JAFMPT010000006">
    <property type="protein sequence ID" value="MCC1484286.1"/>
    <property type="molecule type" value="Genomic_DNA"/>
</dbReference>
<comment type="caution">
    <text evidence="3">The sequence shown here is derived from an EMBL/GenBank/DDBJ whole genome shotgun (WGS) entry which is preliminary data.</text>
</comment>
<feature type="coiled-coil region" evidence="1">
    <location>
        <begin position="194"/>
        <end position="251"/>
    </location>
</feature>
<organism evidence="3 4">
    <name type="scientific">Winogradskyella immobilis</name>
    <dbReference type="NCBI Taxonomy" id="2816852"/>
    <lineage>
        <taxon>Bacteria</taxon>
        <taxon>Pseudomonadati</taxon>
        <taxon>Bacteroidota</taxon>
        <taxon>Flavobacteriia</taxon>
        <taxon>Flavobacteriales</taxon>
        <taxon>Flavobacteriaceae</taxon>
        <taxon>Winogradskyella</taxon>
    </lineage>
</organism>
<protein>
    <submittedName>
        <fullName evidence="3">Uncharacterized protein</fullName>
    </submittedName>
</protein>
<sequence length="252" mass="29736">MIKFFRHIRKTLLEQNKMGKYFKYAIGEIILVVIGILIALQINTWNEQRISNKQSIGYMKSLLGDIKSDVIQYNANIESYTTDITNNKRLFINNDYKILDADSILKLVNIFYQPNKTTKQTYEKIKNAGLAESLATDIVNKAVNDYYNLEIKYYETLLQWDKEYSNEYFKFWFYNNNYESSSIRGYSSNKLPFLASEEKRKNDLINLIESTQGRNHLRGAIERHEHTLKRVEEIKEVAENLVEIINNELNNQ</sequence>
<dbReference type="Proteomes" id="UP000778797">
    <property type="component" value="Unassembled WGS sequence"/>
</dbReference>
<keyword evidence="2" id="KW-1133">Transmembrane helix</keyword>
<name>A0ABS8EMZ3_9FLAO</name>
<keyword evidence="2" id="KW-0472">Membrane</keyword>
<reference evidence="3" key="1">
    <citation type="submission" date="2021-03" db="EMBL/GenBank/DDBJ databases">
        <authorList>
            <person name="Ping X."/>
        </authorList>
    </citation>
    <scope>NUCLEOTIDE SEQUENCE</scope>
    <source>
        <strain evidence="3">E313</strain>
    </source>
</reference>
<accession>A0ABS8EMZ3</accession>
<keyword evidence="1" id="KW-0175">Coiled coil</keyword>
<dbReference type="Pfam" id="PF19578">
    <property type="entry name" value="DUF6090"/>
    <property type="match status" value="1"/>
</dbReference>
<dbReference type="InterPro" id="IPR045749">
    <property type="entry name" value="DUF6090"/>
</dbReference>
<evidence type="ECO:0000256" key="2">
    <source>
        <dbReference type="SAM" id="Phobius"/>
    </source>
</evidence>
<evidence type="ECO:0000313" key="3">
    <source>
        <dbReference type="EMBL" id="MCC1484286.1"/>
    </source>
</evidence>
<dbReference type="RefSeq" id="WP_227476727.1">
    <property type="nucleotide sequence ID" value="NZ_JAFMPT010000006.1"/>
</dbReference>
<evidence type="ECO:0000313" key="4">
    <source>
        <dbReference type="Proteomes" id="UP000778797"/>
    </source>
</evidence>
<gene>
    <name evidence="3" type="ORF">J1C55_06790</name>
</gene>
<keyword evidence="4" id="KW-1185">Reference proteome</keyword>